<evidence type="ECO:0000256" key="2">
    <source>
        <dbReference type="SAM" id="Coils"/>
    </source>
</evidence>
<evidence type="ECO:0000313" key="6">
    <source>
        <dbReference type="Proteomes" id="UP000293952"/>
    </source>
</evidence>
<comment type="caution">
    <text evidence="5">The sequence shown here is derived from an EMBL/GenBank/DDBJ whole genome shotgun (WGS) entry which is preliminary data.</text>
</comment>
<accession>A0A4V1WFD5</accession>
<organism evidence="5 6">
    <name type="scientific">Brumimicrobium glaciale</name>
    <dbReference type="NCBI Taxonomy" id="200475"/>
    <lineage>
        <taxon>Bacteria</taxon>
        <taxon>Pseudomonadati</taxon>
        <taxon>Bacteroidota</taxon>
        <taxon>Flavobacteriia</taxon>
        <taxon>Flavobacteriales</taxon>
        <taxon>Crocinitomicaceae</taxon>
        <taxon>Brumimicrobium</taxon>
    </lineage>
</organism>
<dbReference type="EMBL" id="SETE01000005">
    <property type="protein sequence ID" value="RYM32816.1"/>
    <property type="molecule type" value="Genomic_DNA"/>
</dbReference>
<dbReference type="AlphaFoldDB" id="A0A4V1WFD5"/>
<protein>
    <submittedName>
        <fullName evidence="5">T9SS type A sorting domain-containing protein</fullName>
    </submittedName>
</protein>
<keyword evidence="6" id="KW-1185">Reference proteome</keyword>
<feature type="signal peptide" evidence="3">
    <location>
        <begin position="1"/>
        <end position="18"/>
    </location>
</feature>
<feature type="domain" description="Peptidase S74" evidence="4">
    <location>
        <begin position="308"/>
        <end position="419"/>
    </location>
</feature>
<dbReference type="Proteomes" id="UP000293952">
    <property type="component" value="Unassembled WGS sequence"/>
</dbReference>
<dbReference type="OrthoDB" id="9807669at2"/>
<feature type="coiled-coil region" evidence="2">
    <location>
        <begin position="405"/>
        <end position="432"/>
    </location>
</feature>
<evidence type="ECO:0000313" key="5">
    <source>
        <dbReference type="EMBL" id="RYM32816.1"/>
    </source>
</evidence>
<keyword evidence="2" id="KW-0175">Coiled coil</keyword>
<gene>
    <name evidence="5" type="ORF">ERX46_12200</name>
</gene>
<evidence type="ECO:0000256" key="1">
    <source>
        <dbReference type="ARBA" id="ARBA00022729"/>
    </source>
</evidence>
<evidence type="ECO:0000259" key="4">
    <source>
        <dbReference type="PROSITE" id="PS51688"/>
    </source>
</evidence>
<keyword evidence="1 3" id="KW-0732">Signal</keyword>
<dbReference type="PROSITE" id="PS51688">
    <property type="entry name" value="ICA"/>
    <property type="match status" value="1"/>
</dbReference>
<dbReference type="InterPro" id="IPR030392">
    <property type="entry name" value="S74_ICA"/>
</dbReference>
<dbReference type="RefSeq" id="WP_130094154.1">
    <property type="nucleotide sequence ID" value="NZ_SETE01000005.1"/>
</dbReference>
<dbReference type="InterPro" id="IPR026444">
    <property type="entry name" value="Secre_tail"/>
</dbReference>
<dbReference type="Pfam" id="PF18962">
    <property type="entry name" value="Por_Secre_tail"/>
    <property type="match status" value="1"/>
</dbReference>
<evidence type="ECO:0000256" key="3">
    <source>
        <dbReference type="SAM" id="SignalP"/>
    </source>
</evidence>
<dbReference type="Pfam" id="PF13884">
    <property type="entry name" value="Peptidase_S74"/>
    <property type="match status" value="1"/>
</dbReference>
<name>A0A4V1WFD5_9FLAO</name>
<proteinExistence type="predicted"/>
<sequence length="531" mass="57186">MKKVLLFASLFTITFSFGQSNSLSQNNITAVPFPTPLGSSLGLDEIFRFQAGAVTQLSGGTSDFTFGNTDEWFSLGKVPAGGQTFYGSRFQFKGSALVTGYTSASPAKPRIQWIHNGGTTAKPLEFIVGNGFGSLPSGGNPGTQGTTKLVAIMTPNGANTYFGENVDEVFPFGDNNVTSPKVGIFTKGQLGLSINNFNGSLIAPEIFGAKIRVRHVSDFGYGIFSECSDGGMSTGVYGKAIGRDVSTGVHGISINSNASASYGVKGETDATASFNAGIYGIAASTTGNNFAGYFNGNIMTTAGTFLISDAKLKNEISNEINVLEKISLLRPVTYNFNKTDGLVLPEINQHGFISQEMAEVFPELTKDVTQPVFDEDGKIVSDISYKAINYTGLISVLTAGIQELNTELVEEIKSVREELSSVKDELAEYKANDKIRESLVQASREVSDYSMEQNTPNPFNDRTVIRYQLASEVNQASITIFNLNGGFVKDYPLEENKGEITILASEVGKGMFIYSLTRNGQEIMSKRMIVR</sequence>
<dbReference type="NCBIfam" id="TIGR04183">
    <property type="entry name" value="Por_Secre_tail"/>
    <property type="match status" value="1"/>
</dbReference>
<feature type="chain" id="PRO_5020890230" evidence="3">
    <location>
        <begin position="19"/>
        <end position="531"/>
    </location>
</feature>
<reference evidence="5 6" key="1">
    <citation type="submission" date="2019-02" db="EMBL/GenBank/DDBJ databases">
        <title>Genome sequence of the sea-ice species Brumimicrobium glaciale.</title>
        <authorList>
            <person name="Bowman J.P."/>
        </authorList>
    </citation>
    <scope>NUCLEOTIDE SEQUENCE [LARGE SCALE GENOMIC DNA]</scope>
    <source>
        <strain evidence="5 6">IC156</strain>
    </source>
</reference>